<accession>A0A6J5EFM0</accession>
<dbReference type="Pfam" id="PF12697">
    <property type="entry name" value="Abhydrolase_6"/>
    <property type="match status" value="1"/>
</dbReference>
<evidence type="ECO:0000259" key="1">
    <source>
        <dbReference type="Pfam" id="PF12697"/>
    </source>
</evidence>
<sequence length="278" mass="29888">MNQPNSPNVVSSHVAVRDGTRITYTLYGGTQNETRVVLVHSLAMDRYFWTPTIERLLPRASVLAIDARGHGTSDKPAGPYTVTLFAQDVYDVIGATGFRDVLIAGASMGGCVALEFAATYPDAIAAGLINTTAWYGESAPKDWNVRAEKAEAGGLPPLVDFQTTRWFSDAFRAANPEVVQRCVDTFLRNDVAPFAATGRMLGAFDGRALMKHVTVPACVIVGEEDYAATPAMARALHAGIAGSTFVEIPQARHLTPLETPDIVARELHTLLDRAGCAR</sequence>
<name>A0A6J5EFM0_9BURK</name>
<dbReference type="RefSeq" id="WP_175229021.1">
    <property type="nucleotide sequence ID" value="NZ_CADIKH010000024.1"/>
</dbReference>
<feature type="domain" description="AB hydrolase-1" evidence="1">
    <location>
        <begin position="36"/>
        <end position="265"/>
    </location>
</feature>
<dbReference type="Gene3D" id="3.40.50.1820">
    <property type="entry name" value="alpha/beta hydrolase"/>
    <property type="match status" value="1"/>
</dbReference>
<dbReference type="AlphaFoldDB" id="A0A6J5EFM0"/>
<dbReference type="EC" id="3.1.1.24" evidence="2"/>
<organism evidence="2 3">
    <name type="scientific">Paraburkholderia humisilvae</name>
    <dbReference type="NCBI Taxonomy" id="627669"/>
    <lineage>
        <taxon>Bacteria</taxon>
        <taxon>Pseudomonadati</taxon>
        <taxon>Pseudomonadota</taxon>
        <taxon>Betaproteobacteria</taxon>
        <taxon>Burkholderiales</taxon>
        <taxon>Burkholderiaceae</taxon>
        <taxon>Paraburkholderia</taxon>
    </lineage>
</organism>
<evidence type="ECO:0000313" key="2">
    <source>
        <dbReference type="EMBL" id="CAB3764547.1"/>
    </source>
</evidence>
<dbReference type="Proteomes" id="UP000494363">
    <property type="component" value="Unassembled WGS sequence"/>
</dbReference>
<dbReference type="InterPro" id="IPR000073">
    <property type="entry name" value="AB_hydrolase_1"/>
</dbReference>
<dbReference type="PANTHER" id="PTHR43433">
    <property type="entry name" value="HYDROLASE, ALPHA/BETA FOLD FAMILY PROTEIN"/>
    <property type="match status" value="1"/>
</dbReference>
<keyword evidence="3" id="KW-1185">Reference proteome</keyword>
<dbReference type="InterPro" id="IPR029058">
    <property type="entry name" value="AB_hydrolase_fold"/>
</dbReference>
<protein>
    <submittedName>
        <fullName evidence="2">3-oxoadipate enol-lactonase 2</fullName>
        <ecNumber evidence="2">3.1.1.24</ecNumber>
    </submittedName>
</protein>
<dbReference type="SUPFAM" id="SSF53474">
    <property type="entry name" value="alpha/beta-Hydrolases"/>
    <property type="match status" value="1"/>
</dbReference>
<proteinExistence type="predicted"/>
<dbReference type="EMBL" id="CADIKH010000024">
    <property type="protein sequence ID" value="CAB3764547.1"/>
    <property type="molecule type" value="Genomic_DNA"/>
</dbReference>
<reference evidence="2 3" key="1">
    <citation type="submission" date="2020-04" db="EMBL/GenBank/DDBJ databases">
        <authorList>
            <person name="De Canck E."/>
        </authorList>
    </citation>
    <scope>NUCLEOTIDE SEQUENCE [LARGE SCALE GENOMIC DNA]</scope>
    <source>
        <strain evidence="2 3">LMG 29542</strain>
    </source>
</reference>
<dbReference type="GO" id="GO:0047570">
    <property type="term" value="F:3-oxoadipate enol-lactonase activity"/>
    <property type="evidence" value="ECO:0007669"/>
    <property type="project" value="UniProtKB-EC"/>
</dbReference>
<evidence type="ECO:0000313" key="3">
    <source>
        <dbReference type="Proteomes" id="UP000494363"/>
    </source>
</evidence>
<gene>
    <name evidence="2" type="primary">catD_4</name>
    <name evidence="2" type="ORF">LMG29542_04922</name>
</gene>
<dbReference type="InterPro" id="IPR050471">
    <property type="entry name" value="AB_hydrolase"/>
</dbReference>
<dbReference type="PRINTS" id="PR00111">
    <property type="entry name" value="ABHYDROLASE"/>
</dbReference>
<keyword evidence="2" id="KW-0378">Hydrolase</keyword>
<dbReference type="PANTHER" id="PTHR43433:SF5">
    <property type="entry name" value="AB HYDROLASE-1 DOMAIN-CONTAINING PROTEIN"/>
    <property type="match status" value="1"/>
</dbReference>